<organism evidence="6 7">
    <name type="scientific">Bacteriovorax antarcticus</name>
    <dbReference type="NCBI Taxonomy" id="3088717"/>
    <lineage>
        <taxon>Bacteria</taxon>
        <taxon>Pseudomonadati</taxon>
        <taxon>Bdellovibrionota</taxon>
        <taxon>Bacteriovoracia</taxon>
        <taxon>Bacteriovoracales</taxon>
        <taxon>Bacteriovoracaceae</taxon>
        <taxon>Bacteriovorax</taxon>
    </lineage>
</organism>
<dbReference type="EMBL" id="JAYGJQ010000002">
    <property type="protein sequence ID" value="MEA9356590.1"/>
    <property type="molecule type" value="Genomic_DNA"/>
</dbReference>
<evidence type="ECO:0000256" key="2">
    <source>
        <dbReference type="ARBA" id="ARBA00022670"/>
    </source>
</evidence>
<dbReference type="PRINTS" id="PR00834">
    <property type="entry name" value="PROTEASES2C"/>
</dbReference>
<dbReference type="Proteomes" id="UP001302274">
    <property type="component" value="Unassembled WGS sequence"/>
</dbReference>
<dbReference type="InterPro" id="IPR043504">
    <property type="entry name" value="Peptidase_S1_PA_chymotrypsin"/>
</dbReference>
<feature type="signal peptide" evidence="4">
    <location>
        <begin position="1"/>
        <end position="20"/>
    </location>
</feature>
<protein>
    <submittedName>
        <fullName evidence="6">Trypsin-like peptidase domain-containing protein</fullName>
    </submittedName>
</protein>
<comment type="caution">
    <text evidence="6">The sequence shown here is derived from an EMBL/GenBank/DDBJ whole genome shotgun (WGS) entry which is preliminary data.</text>
</comment>
<dbReference type="SUPFAM" id="SSF50494">
    <property type="entry name" value="Trypsin-like serine proteases"/>
    <property type="match status" value="1"/>
</dbReference>
<dbReference type="Gene3D" id="2.30.42.10">
    <property type="match status" value="1"/>
</dbReference>
<dbReference type="InterPro" id="IPR051201">
    <property type="entry name" value="Chloro_Bact_Ser_Proteases"/>
</dbReference>
<accession>A0ABU5VU52</accession>
<dbReference type="Pfam" id="PF13365">
    <property type="entry name" value="Trypsin_2"/>
    <property type="match status" value="1"/>
</dbReference>
<reference evidence="6 7" key="1">
    <citation type="submission" date="2023-11" db="EMBL/GenBank/DDBJ databases">
        <title>A Novel Polar Bacteriovorax (B. antarcticus) Isolated from the Biocrust in Antarctica.</title>
        <authorList>
            <person name="Mun W."/>
            <person name="Choi S.Y."/>
            <person name="Mitchell R.J."/>
        </authorList>
    </citation>
    <scope>NUCLEOTIDE SEQUENCE [LARGE SCALE GENOMIC DNA]</scope>
    <source>
        <strain evidence="6 7">PP10</strain>
    </source>
</reference>
<keyword evidence="2" id="KW-0645">Protease</keyword>
<feature type="domain" description="PDZ" evidence="5">
    <location>
        <begin position="246"/>
        <end position="344"/>
    </location>
</feature>
<feature type="chain" id="PRO_5045883607" evidence="4">
    <location>
        <begin position="21"/>
        <end position="356"/>
    </location>
</feature>
<evidence type="ECO:0000256" key="4">
    <source>
        <dbReference type="SAM" id="SignalP"/>
    </source>
</evidence>
<dbReference type="PANTHER" id="PTHR43343">
    <property type="entry name" value="PEPTIDASE S12"/>
    <property type="match status" value="1"/>
</dbReference>
<evidence type="ECO:0000256" key="3">
    <source>
        <dbReference type="ARBA" id="ARBA00022801"/>
    </source>
</evidence>
<dbReference type="Pfam" id="PF13180">
    <property type="entry name" value="PDZ_2"/>
    <property type="match status" value="1"/>
</dbReference>
<evidence type="ECO:0000259" key="5">
    <source>
        <dbReference type="PROSITE" id="PS50106"/>
    </source>
</evidence>
<keyword evidence="4" id="KW-0732">Signal</keyword>
<name>A0ABU5VU52_9BACT</name>
<dbReference type="InterPro" id="IPR001478">
    <property type="entry name" value="PDZ"/>
</dbReference>
<evidence type="ECO:0000313" key="7">
    <source>
        <dbReference type="Proteomes" id="UP001302274"/>
    </source>
</evidence>
<dbReference type="InterPro" id="IPR001940">
    <property type="entry name" value="Peptidase_S1C"/>
</dbReference>
<dbReference type="SMART" id="SM00228">
    <property type="entry name" value="PDZ"/>
    <property type="match status" value="1"/>
</dbReference>
<dbReference type="PROSITE" id="PS50106">
    <property type="entry name" value="PDZ"/>
    <property type="match status" value="1"/>
</dbReference>
<keyword evidence="7" id="KW-1185">Reference proteome</keyword>
<dbReference type="PANTHER" id="PTHR43343:SF3">
    <property type="entry name" value="PROTEASE DO-LIKE 8, CHLOROPLASTIC"/>
    <property type="match status" value="1"/>
</dbReference>
<evidence type="ECO:0000313" key="6">
    <source>
        <dbReference type="EMBL" id="MEA9356590.1"/>
    </source>
</evidence>
<comment type="similarity">
    <text evidence="1">Belongs to the peptidase S1C family.</text>
</comment>
<keyword evidence="3" id="KW-0378">Hydrolase</keyword>
<sequence>MMKLSLLVVLSMAFASPAFSQQAKPIKEASMLIESERNSISVFQNTADSVVNVSNLRKTKGFFDMDATEVQAGMGSGLVWDSAGHIVTNYHVVEGGDAFIVSFREDKKQYRAKLVGGDPKNDLAVLKLEEIPKNLKSIPRGDSKGLLVGQKALAIGNPLGLDHTLTTGSVSALDRKIKGYGGVSINGMIQTDASINPGNSGGALLDSQGRLIGINTMIFNAGGSQASAGLGFAIPVNIVKDVVPQLIQYGRVNRPGLGVAVLEEQYAARFGLQEGVMVKFVDPKGPASKAGLQGITRDRRGQYYIGDVIVGINNDEIKSYDDLYSTVNKYKIGDKIKVKIIRDGKPKLVDITLVQI</sequence>
<dbReference type="Gene3D" id="2.40.10.10">
    <property type="entry name" value="Trypsin-like serine proteases"/>
    <property type="match status" value="2"/>
</dbReference>
<dbReference type="SUPFAM" id="SSF50156">
    <property type="entry name" value="PDZ domain-like"/>
    <property type="match status" value="1"/>
</dbReference>
<gene>
    <name evidence="6" type="ORF">SHI21_10260</name>
</gene>
<dbReference type="RefSeq" id="WP_323576391.1">
    <property type="nucleotide sequence ID" value="NZ_JAYGJQ010000002.1"/>
</dbReference>
<proteinExistence type="inferred from homology"/>
<evidence type="ECO:0000256" key="1">
    <source>
        <dbReference type="ARBA" id="ARBA00010541"/>
    </source>
</evidence>
<dbReference type="InterPro" id="IPR009003">
    <property type="entry name" value="Peptidase_S1_PA"/>
</dbReference>
<dbReference type="InterPro" id="IPR036034">
    <property type="entry name" value="PDZ_sf"/>
</dbReference>